<name>A0ABY7VJT0_9GAMM</name>
<sequence>MMKLNKRIALGAIGGITPYLVTLLSVDFKTAVVSYEALDWLGLVVRCIVLIFLGALVAYLHKTENEPFKVFQLGLAAPALLATFINGSVANSENLPVSALANQYSISLFPRAVAGNLPNPPPRVQYQNEGMLKDAKVSGWSRFLRGFVGKKLQTSQQNSYFVIVGSHNTFKQAKAQAKSLAKKNYQGKVYNPRGFIKPYAVAIASNVSKKEALQLKNKAIADGLAAESYLWSYSR</sequence>
<reference evidence="2 3" key="1">
    <citation type="journal article" date="2022" name="Mar. Drugs">
        <title>Bioassay-Guided Fractionation Leads to the Detection of Cholic Acid Generated by the Rare Thalassomonas sp.</title>
        <authorList>
            <person name="Pheiffer F."/>
            <person name="Schneider Y.K."/>
            <person name="Hansen E.H."/>
            <person name="Andersen J.H."/>
            <person name="Isaksson J."/>
            <person name="Busche T."/>
            <person name="R C."/>
            <person name="Kalinowski J."/>
            <person name="Zyl L.V."/>
            <person name="Trindade M."/>
        </authorList>
    </citation>
    <scope>NUCLEOTIDE SEQUENCE [LARGE SCALE GENOMIC DNA]</scope>
    <source>
        <strain evidence="2 3">A5K-61T</strain>
    </source>
</reference>
<dbReference type="SUPFAM" id="SSF110997">
    <property type="entry name" value="Sporulation related repeat"/>
    <property type="match status" value="1"/>
</dbReference>
<protein>
    <recommendedName>
        <fullName evidence="4">SPOR domain-containing protein</fullName>
    </recommendedName>
</protein>
<dbReference type="InterPro" id="IPR036680">
    <property type="entry name" value="SPOR-like_sf"/>
</dbReference>
<evidence type="ECO:0000256" key="1">
    <source>
        <dbReference type="SAM" id="Phobius"/>
    </source>
</evidence>
<keyword evidence="1" id="KW-0472">Membrane</keyword>
<dbReference type="RefSeq" id="WP_274054201.1">
    <property type="nucleotide sequence ID" value="NZ_CP059693.1"/>
</dbReference>
<gene>
    <name evidence="2" type="ORF">H3N35_10220</name>
</gene>
<dbReference type="Gene3D" id="3.30.70.1070">
    <property type="entry name" value="Sporulation related repeat"/>
    <property type="match status" value="1"/>
</dbReference>
<keyword evidence="3" id="KW-1185">Reference proteome</keyword>
<accession>A0ABY7VJT0</accession>
<organism evidence="2 3">
    <name type="scientific">Thalassomonas haliotis</name>
    <dbReference type="NCBI Taxonomy" id="485448"/>
    <lineage>
        <taxon>Bacteria</taxon>
        <taxon>Pseudomonadati</taxon>
        <taxon>Pseudomonadota</taxon>
        <taxon>Gammaproteobacteria</taxon>
        <taxon>Alteromonadales</taxon>
        <taxon>Colwelliaceae</taxon>
        <taxon>Thalassomonas</taxon>
    </lineage>
</organism>
<proteinExistence type="predicted"/>
<dbReference type="EMBL" id="CP059693">
    <property type="protein sequence ID" value="WDE13768.1"/>
    <property type="molecule type" value="Genomic_DNA"/>
</dbReference>
<evidence type="ECO:0008006" key="4">
    <source>
        <dbReference type="Google" id="ProtNLM"/>
    </source>
</evidence>
<dbReference type="Proteomes" id="UP001215231">
    <property type="component" value="Chromosome"/>
</dbReference>
<evidence type="ECO:0000313" key="2">
    <source>
        <dbReference type="EMBL" id="WDE13768.1"/>
    </source>
</evidence>
<keyword evidence="1" id="KW-1133">Transmembrane helix</keyword>
<feature type="transmembrane region" description="Helical" evidence="1">
    <location>
        <begin position="40"/>
        <end position="60"/>
    </location>
</feature>
<evidence type="ECO:0000313" key="3">
    <source>
        <dbReference type="Proteomes" id="UP001215231"/>
    </source>
</evidence>
<keyword evidence="1" id="KW-0812">Transmembrane</keyword>
<feature type="transmembrane region" description="Helical" evidence="1">
    <location>
        <begin position="7"/>
        <end position="28"/>
    </location>
</feature>